<reference evidence="11" key="1">
    <citation type="journal article" date="2021" name="G3 (Bethesda)">
        <title>Genomic diversity, chromosomal rearrangements, and interspecies hybridization in the ogataea polymorpha species complex.</title>
        <authorList>
            <person name="Hanson S.J."/>
            <person name="Cinneide E.O."/>
            <person name="Salzberg L.I."/>
            <person name="Wolfe K.H."/>
            <person name="McGowan J."/>
            <person name="Fitzpatrick D.A."/>
            <person name="Matlin K."/>
        </authorList>
    </citation>
    <scope>NUCLEOTIDE SEQUENCE</scope>
    <source>
        <strain evidence="11">83-405-1</strain>
    </source>
</reference>
<dbReference type="GO" id="GO:0004801">
    <property type="term" value="F:transaldolase activity"/>
    <property type="evidence" value="ECO:0007669"/>
    <property type="project" value="UniProtKB-EC"/>
</dbReference>
<proteinExistence type="inferred from homology"/>
<dbReference type="PANTHER" id="PTHR10683">
    <property type="entry name" value="TRANSALDOLASE"/>
    <property type="match status" value="1"/>
</dbReference>
<dbReference type="SUPFAM" id="SSF51569">
    <property type="entry name" value="Aldolase"/>
    <property type="match status" value="1"/>
</dbReference>
<dbReference type="Pfam" id="PF00923">
    <property type="entry name" value="TAL_FSA"/>
    <property type="match status" value="1"/>
</dbReference>
<organism evidence="11 12">
    <name type="scientific">Ogataea haglerorum</name>
    <dbReference type="NCBI Taxonomy" id="1937702"/>
    <lineage>
        <taxon>Eukaryota</taxon>
        <taxon>Fungi</taxon>
        <taxon>Dikarya</taxon>
        <taxon>Ascomycota</taxon>
        <taxon>Saccharomycotina</taxon>
        <taxon>Pichiomycetes</taxon>
        <taxon>Pichiales</taxon>
        <taxon>Pichiaceae</taxon>
        <taxon>Ogataea</taxon>
    </lineage>
</organism>
<evidence type="ECO:0000256" key="6">
    <source>
        <dbReference type="ARBA" id="ARBA00022679"/>
    </source>
</evidence>
<protein>
    <recommendedName>
        <fullName evidence="5 10">Transaldolase</fullName>
        <ecNumber evidence="4 10">2.2.1.2</ecNumber>
    </recommendedName>
</protein>
<sequence length="333" mass="37765">MNSLEYLKQCGTTVVIDTGEFETIHEYKPQDATTNPSLILAAAKKAEYQQLINDCVDDVLENQGMLDIENKALVALDKLLVEFGSKILELIPGRVSTEVDARLSFDRKATVRKALDLVLLYQARGISKERVLIKIAATYEGILAARELESVYGVHCNLTLLFTFTQAVACAEAEVTLISPFVGRILDWYKDKEARNYARNEDPGVLFVKQIFDYYKKYGYRTVVMGASFRNVGQIEELAGCDYLTISPTLMEVMVKSNTRIEKVLDSSKSFQRCKLDRLALIDNEPMFRFNLNEDQMATEKLSEGIRKFASDTESLLALLRSRIQHRLRDSKL</sequence>
<dbReference type="Proteomes" id="UP000738402">
    <property type="component" value="Unassembled WGS sequence"/>
</dbReference>
<dbReference type="PROSITE" id="PS01054">
    <property type="entry name" value="TRANSALDOLASE_1"/>
    <property type="match status" value="1"/>
</dbReference>
<dbReference type="InterPro" id="IPR018225">
    <property type="entry name" value="Transaldolase_AS"/>
</dbReference>
<evidence type="ECO:0000256" key="1">
    <source>
        <dbReference type="ARBA" id="ARBA00003518"/>
    </source>
</evidence>
<evidence type="ECO:0000256" key="7">
    <source>
        <dbReference type="ARBA" id="ARBA00023126"/>
    </source>
</evidence>
<evidence type="ECO:0000256" key="4">
    <source>
        <dbReference type="ARBA" id="ARBA00013151"/>
    </source>
</evidence>
<evidence type="ECO:0000256" key="8">
    <source>
        <dbReference type="ARBA" id="ARBA00023270"/>
    </source>
</evidence>
<accession>A0AAN6D297</accession>
<dbReference type="Gene3D" id="3.20.20.70">
    <property type="entry name" value="Aldolase class I"/>
    <property type="match status" value="1"/>
</dbReference>
<evidence type="ECO:0000256" key="9">
    <source>
        <dbReference type="ARBA" id="ARBA00048810"/>
    </source>
</evidence>
<dbReference type="GO" id="GO:0009052">
    <property type="term" value="P:pentose-phosphate shunt, non-oxidative branch"/>
    <property type="evidence" value="ECO:0007669"/>
    <property type="project" value="TreeGrafter"/>
</dbReference>
<name>A0AAN6D297_9ASCO</name>
<dbReference type="InterPro" id="IPR013785">
    <property type="entry name" value="Aldolase_TIM"/>
</dbReference>
<comment type="function">
    <text evidence="1">Transaldolase is important for the balance of metabolites in the pentose-phosphate pathway.</text>
</comment>
<keyword evidence="6 10" id="KW-0808">Transferase</keyword>
<gene>
    <name evidence="11" type="ORF">KL933_005004</name>
</gene>
<evidence type="ECO:0000256" key="3">
    <source>
        <dbReference type="ARBA" id="ARBA00008012"/>
    </source>
</evidence>
<dbReference type="InterPro" id="IPR004730">
    <property type="entry name" value="Transaldolase_1"/>
</dbReference>
<comment type="caution">
    <text evidence="11">The sequence shown here is derived from an EMBL/GenBank/DDBJ whole genome shotgun (WGS) entry which is preliminary data.</text>
</comment>
<dbReference type="EMBL" id="JAHLUH010000018">
    <property type="protein sequence ID" value="KAG7724253.1"/>
    <property type="molecule type" value="Genomic_DNA"/>
</dbReference>
<evidence type="ECO:0000256" key="10">
    <source>
        <dbReference type="RuleBase" id="RU000501"/>
    </source>
</evidence>
<dbReference type="CDD" id="cd00957">
    <property type="entry name" value="Transaldolase_TalAB"/>
    <property type="match status" value="1"/>
</dbReference>
<evidence type="ECO:0000256" key="2">
    <source>
        <dbReference type="ARBA" id="ARBA00004857"/>
    </source>
</evidence>
<dbReference type="PANTHER" id="PTHR10683:SF18">
    <property type="entry name" value="TRANSALDOLASE"/>
    <property type="match status" value="1"/>
</dbReference>
<comment type="function">
    <text evidence="10">Catalyzes the rate-limiting step of the non-oxidative phase in the pentose phosphate pathway. Catalyzes the reversible conversion of sedheptulose-7-phosphate and D-glyceraldehyde 3-phosphate into erythrose-4-phosphate and beta-D-fructose 6-phosphate.</text>
</comment>
<dbReference type="GO" id="GO:0005737">
    <property type="term" value="C:cytoplasm"/>
    <property type="evidence" value="ECO:0007669"/>
    <property type="project" value="InterPro"/>
</dbReference>
<dbReference type="FunFam" id="3.20.20.70:FF:000088">
    <property type="entry name" value="Transaldolase"/>
    <property type="match status" value="1"/>
</dbReference>
<dbReference type="InterPro" id="IPR001585">
    <property type="entry name" value="TAL/FSA"/>
</dbReference>
<evidence type="ECO:0000313" key="12">
    <source>
        <dbReference type="Proteomes" id="UP000738402"/>
    </source>
</evidence>
<dbReference type="NCBIfam" id="TIGR00874">
    <property type="entry name" value="talAB"/>
    <property type="match status" value="1"/>
</dbReference>
<dbReference type="EC" id="2.2.1.2" evidence="4 10"/>
<evidence type="ECO:0000313" key="11">
    <source>
        <dbReference type="EMBL" id="KAG7724253.1"/>
    </source>
</evidence>
<keyword evidence="8" id="KW-0704">Schiff base</keyword>
<comment type="similarity">
    <text evidence="3">Belongs to the transaldolase family. Type 1 subfamily.</text>
</comment>
<keyword evidence="7 10" id="KW-0570">Pentose shunt</keyword>
<comment type="pathway">
    <text evidence="2 10">Carbohydrate degradation; pentose phosphate pathway; D-glyceraldehyde 3-phosphate and beta-D-fructose 6-phosphate from D-ribose 5-phosphate and D-xylulose 5-phosphate (non-oxidative stage): step 2/3.</text>
</comment>
<comment type="catalytic activity">
    <reaction evidence="9 10">
        <text>D-sedoheptulose 7-phosphate + D-glyceraldehyde 3-phosphate = D-erythrose 4-phosphate + beta-D-fructose 6-phosphate</text>
        <dbReference type="Rhea" id="RHEA:17053"/>
        <dbReference type="ChEBI" id="CHEBI:16897"/>
        <dbReference type="ChEBI" id="CHEBI:57483"/>
        <dbReference type="ChEBI" id="CHEBI:57634"/>
        <dbReference type="ChEBI" id="CHEBI:59776"/>
        <dbReference type="EC" id="2.2.1.2"/>
    </reaction>
</comment>
<dbReference type="AlphaFoldDB" id="A0AAN6D297"/>
<dbReference type="PROSITE" id="PS00958">
    <property type="entry name" value="TRANSALDOLASE_2"/>
    <property type="match status" value="1"/>
</dbReference>
<evidence type="ECO:0000256" key="5">
    <source>
        <dbReference type="ARBA" id="ARBA00018292"/>
    </source>
</evidence>
<dbReference type="GO" id="GO:0005975">
    <property type="term" value="P:carbohydrate metabolic process"/>
    <property type="evidence" value="ECO:0007669"/>
    <property type="project" value="InterPro"/>
</dbReference>